<dbReference type="SMART" id="SM00062">
    <property type="entry name" value="PBPb"/>
    <property type="match status" value="1"/>
</dbReference>
<evidence type="ECO:0000313" key="3">
    <source>
        <dbReference type="EMBL" id="KAL1516010.1"/>
    </source>
</evidence>
<dbReference type="Gene3D" id="3.40.190.10">
    <property type="entry name" value="Periplasmic binding protein-like II"/>
    <property type="match status" value="2"/>
</dbReference>
<accession>A0AB34JAX4</accession>
<organism evidence="3 4">
    <name type="scientific">Prymnesium parvum</name>
    <name type="common">Toxic golden alga</name>
    <dbReference type="NCBI Taxonomy" id="97485"/>
    <lineage>
        <taxon>Eukaryota</taxon>
        <taxon>Haptista</taxon>
        <taxon>Haptophyta</taxon>
        <taxon>Prymnesiophyceae</taxon>
        <taxon>Prymnesiales</taxon>
        <taxon>Prymnesiaceae</taxon>
        <taxon>Prymnesium</taxon>
    </lineage>
</organism>
<name>A0AB34JAX4_PRYPA</name>
<keyword evidence="4" id="KW-1185">Reference proteome</keyword>
<gene>
    <name evidence="3" type="ORF">AB1Y20_002623</name>
</gene>
<protein>
    <recommendedName>
        <fullName evidence="2">Solute-binding protein family 3/N-terminal domain-containing protein</fullName>
    </recommendedName>
</protein>
<dbReference type="EMBL" id="JBGBPQ010000011">
    <property type="protein sequence ID" value="KAL1516010.1"/>
    <property type="molecule type" value="Genomic_DNA"/>
</dbReference>
<proteinExistence type="predicted"/>
<comment type="caution">
    <text evidence="3">The sequence shown here is derived from an EMBL/GenBank/DDBJ whole genome shotgun (WGS) entry which is preliminary data.</text>
</comment>
<keyword evidence="1" id="KW-0732">Signal</keyword>
<dbReference type="PANTHER" id="PTHR35936">
    <property type="entry name" value="MEMBRANE-BOUND LYTIC MUREIN TRANSGLYCOSYLASE F"/>
    <property type="match status" value="1"/>
</dbReference>
<reference evidence="3 4" key="1">
    <citation type="journal article" date="2024" name="Science">
        <title>Giant polyketide synthase enzymes in the biosynthesis of giant marine polyether toxins.</title>
        <authorList>
            <person name="Fallon T.R."/>
            <person name="Shende V.V."/>
            <person name="Wierzbicki I.H."/>
            <person name="Pendleton A.L."/>
            <person name="Watervoot N.F."/>
            <person name="Auber R.P."/>
            <person name="Gonzalez D.J."/>
            <person name="Wisecaver J.H."/>
            <person name="Moore B.S."/>
        </authorList>
    </citation>
    <scope>NUCLEOTIDE SEQUENCE [LARGE SCALE GENOMIC DNA]</scope>
    <source>
        <strain evidence="3 4">12B1</strain>
    </source>
</reference>
<dbReference type="InterPro" id="IPR001638">
    <property type="entry name" value="Solute-binding_3/MltF_N"/>
</dbReference>
<feature type="domain" description="Solute-binding protein family 3/N-terminal" evidence="2">
    <location>
        <begin position="17"/>
        <end position="242"/>
    </location>
</feature>
<dbReference type="PANTHER" id="PTHR35936:SF17">
    <property type="entry name" value="ARGININE-BINDING EXTRACELLULAR PROTEIN ARTP"/>
    <property type="match status" value="1"/>
</dbReference>
<evidence type="ECO:0000313" key="4">
    <source>
        <dbReference type="Proteomes" id="UP001515480"/>
    </source>
</evidence>
<evidence type="ECO:0000256" key="1">
    <source>
        <dbReference type="ARBA" id="ARBA00022729"/>
    </source>
</evidence>
<dbReference type="Pfam" id="PF00497">
    <property type="entry name" value="SBP_bac_3"/>
    <property type="match status" value="1"/>
</dbReference>
<evidence type="ECO:0000259" key="2">
    <source>
        <dbReference type="SMART" id="SM00062"/>
    </source>
</evidence>
<sequence length="248" mass="25974">MPTGLTALAKALAPHGVLRAGINLSNILLVSSRGPSGEPRGVAPDMARALAASLSLPLELVPYNNPGLLADAAPRDEWDVGLIGAEPERARTIAFTAPYVEIEATYLVPAGSPLQSIAEVDQPGRRIAVSARSAYDLWLSANLKHAALERTDEPGLDRSLALFRSGGHDALAGLRPWLRSTAAAALAGSRVLDGQFTAVQQSIGTPRHRADGGVGLFLERFIEEAKASGQVQTLLETHGVADKLTVAA</sequence>
<dbReference type="AlphaFoldDB" id="A0AB34JAX4"/>
<dbReference type="Proteomes" id="UP001515480">
    <property type="component" value="Unassembled WGS sequence"/>
</dbReference>
<dbReference type="SUPFAM" id="SSF53850">
    <property type="entry name" value="Periplasmic binding protein-like II"/>
    <property type="match status" value="1"/>
</dbReference>